<evidence type="ECO:0000313" key="4">
    <source>
        <dbReference type="Proteomes" id="UP000789342"/>
    </source>
</evidence>
<dbReference type="InterPro" id="IPR000270">
    <property type="entry name" value="PB1_dom"/>
</dbReference>
<proteinExistence type="predicted"/>
<dbReference type="InterPro" id="IPR053793">
    <property type="entry name" value="PB1-like"/>
</dbReference>
<dbReference type="AlphaFoldDB" id="A0A9N8Z9N8"/>
<accession>A0A9N8Z9N8</accession>
<protein>
    <submittedName>
        <fullName evidence="3">6509_t:CDS:1</fullName>
    </submittedName>
</protein>
<dbReference type="PROSITE" id="PS51745">
    <property type="entry name" value="PB1"/>
    <property type="match status" value="1"/>
</dbReference>
<dbReference type="Proteomes" id="UP000789342">
    <property type="component" value="Unassembled WGS sequence"/>
</dbReference>
<dbReference type="OrthoDB" id="2419370at2759"/>
<evidence type="ECO:0000313" key="3">
    <source>
        <dbReference type="EMBL" id="CAG8478762.1"/>
    </source>
</evidence>
<keyword evidence="4" id="KW-1185">Reference proteome</keyword>
<gene>
    <name evidence="3" type="ORF">AMORRO_LOCUS2208</name>
</gene>
<dbReference type="Pfam" id="PF00564">
    <property type="entry name" value="PB1"/>
    <property type="match status" value="1"/>
</dbReference>
<comment type="caution">
    <text evidence="3">The sequence shown here is derived from an EMBL/GenBank/DDBJ whole genome shotgun (WGS) entry which is preliminary data.</text>
</comment>
<name>A0A9N8Z9N8_9GLOM</name>
<reference evidence="3" key="1">
    <citation type="submission" date="2021-06" db="EMBL/GenBank/DDBJ databases">
        <authorList>
            <person name="Kallberg Y."/>
            <person name="Tangrot J."/>
            <person name="Rosling A."/>
        </authorList>
    </citation>
    <scope>NUCLEOTIDE SEQUENCE</scope>
    <source>
        <strain evidence="3">CL551</strain>
    </source>
</reference>
<evidence type="ECO:0000256" key="1">
    <source>
        <dbReference type="SAM" id="MobiDB-lite"/>
    </source>
</evidence>
<dbReference type="EMBL" id="CAJVPV010000906">
    <property type="protein sequence ID" value="CAG8478762.1"/>
    <property type="molecule type" value="Genomic_DNA"/>
</dbReference>
<dbReference type="SUPFAM" id="SSF54277">
    <property type="entry name" value="CAD &amp; PB1 domains"/>
    <property type="match status" value="1"/>
</dbReference>
<feature type="compositionally biased region" description="Polar residues" evidence="1">
    <location>
        <begin position="101"/>
        <end position="111"/>
    </location>
</feature>
<feature type="region of interest" description="Disordered" evidence="1">
    <location>
        <begin position="98"/>
        <end position="120"/>
    </location>
</feature>
<feature type="domain" description="PB1" evidence="2">
    <location>
        <begin position="5"/>
        <end position="80"/>
    </location>
</feature>
<sequence length="166" mass="18831">MAPATFKITTPLPNSITRRFTTPNSTPSWSELETKIRSLFQIEPHASIGLAYTDEEGDVITFSSDAELQEIYEAIRLQAERDEESRGQLRKLQETFDVKNETFSNQSGDGNTESKNDNNENFASTQTVINSGNEIIMKFGLLVMRQTNAERDESVEDEETQRCIQQ</sequence>
<dbReference type="SMART" id="SM00666">
    <property type="entry name" value="PB1"/>
    <property type="match status" value="1"/>
</dbReference>
<dbReference type="Gene3D" id="3.10.20.90">
    <property type="entry name" value="Phosphatidylinositol 3-kinase Catalytic Subunit, Chain A, domain 1"/>
    <property type="match status" value="1"/>
</dbReference>
<dbReference type="CDD" id="cd05992">
    <property type="entry name" value="PB1"/>
    <property type="match status" value="1"/>
</dbReference>
<organism evidence="3 4">
    <name type="scientific">Acaulospora morrowiae</name>
    <dbReference type="NCBI Taxonomy" id="94023"/>
    <lineage>
        <taxon>Eukaryota</taxon>
        <taxon>Fungi</taxon>
        <taxon>Fungi incertae sedis</taxon>
        <taxon>Mucoromycota</taxon>
        <taxon>Glomeromycotina</taxon>
        <taxon>Glomeromycetes</taxon>
        <taxon>Diversisporales</taxon>
        <taxon>Acaulosporaceae</taxon>
        <taxon>Acaulospora</taxon>
    </lineage>
</organism>
<evidence type="ECO:0000259" key="2">
    <source>
        <dbReference type="PROSITE" id="PS51745"/>
    </source>
</evidence>